<accession>A0A1B6MGU8</accession>
<dbReference type="InterPro" id="IPR013083">
    <property type="entry name" value="Znf_RING/FYVE/PHD"/>
</dbReference>
<feature type="coiled-coil region" evidence="4">
    <location>
        <begin position="144"/>
        <end position="245"/>
    </location>
</feature>
<protein>
    <recommendedName>
        <fullName evidence="6">Zinc finger PHD-type domain-containing protein</fullName>
    </recommendedName>
</protein>
<evidence type="ECO:0000259" key="6">
    <source>
        <dbReference type="SMART" id="SM00249"/>
    </source>
</evidence>
<organism evidence="7">
    <name type="scientific">Graphocephala atropunctata</name>
    <dbReference type="NCBI Taxonomy" id="36148"/>
    <lineage>
        <taxon>Eukaryota</taxon>
        <taxon>Metazoa</taxon>
        <taxon>Ecdysozoa</taxon>
        <taxon>Arthropoda</taxon>
        <taxon>Hexapoda</taxon>
        <taxon>Insecta</taxon>
        <taxon>Pterygota</taxon>
        <taxon>Neoptera</taxon>
        <taxon>Paraneoptera</taxon>
        <taxon>Hemiptera</taxon>
        <taxon>Auchenorrhyncha</taxon>
        <taxon>Membracoidea</taxon>
        <taxon>Cicadellidae</taxon>
        <taxon>Cicadellinae</taxon>
        <taxon>Cicadellini</taxon>
        <taxon>Graphocephala</taxon>
    </lineage>
</organism>
<dbReference type="AlphaFoldDB" id="A0A1B6MGU8"/>
<dbReference type="PROSITE" id="PS01359">
    <property type="entry name" value="ZF_PHD_1"/>
    <property type="match status" value="1"/>
</dbReference>
<keyword evidence="3" id="KW-0862">Zinc</keyword>
<dbReference type="InterPro" id="IPR019786">
    <property type="entry name" value="Zinc_finger_PHD-type_CS"/>
</dbReference>
<reference evidence="7" key="1">
    <citation type="submission" date="2015-11" db="EMBL/GenBank/DDBJ databases">
        <title>De novo transcriptome assembly of four potential Pierce s Disease insect vectors from Arizona vineyards.</title>
        <authorList>
            <person name="Tassone E.E."/>
        </authorList>
    </citation>
    <scope>NUCLEOTIDE SEQUENCE</scope>
</reference>
<keyword evidence="1" id="KW-0479">Metal-binding</keyword>
<keyword evidence="2" id="KW-0863">Zinc-finger</keyword>
<dbReference type="InterPro" id="IPR011011">
    <property type="entry name" value="Znf_FYVE_PHD"/>
</dbReference>
<evidence type="ECO:0000256" key="4">
    <source>
        <dbReference type="SAM" id="Coils"/>
    </source>
</evidence>
<evidence type="ECO:0000256" key="3">
    <source>
        <dbReference type="ARBA" id="ARBA00022833"/>
    </source>
</evidence>
<dbReference type="SUPFAM" id="SSF57903">
    <property type="entry name" value="FYVE/PHD zinc finger"/>
    <property type="match status" value="1"/>
</dbReference>
<feature type="region of interest" description="Disordered" evidence="5">
    <location>
        <begin position="428"/>
        <end position="459"/>
    </location>
</feature>
<feature type="region of interest" description="Disordered" evidence="5">
    <location>
        <begin position="293"/>
        <end position="337"/>
    </location>
</feature>
<dbReference type="GO" id="GO:0008270">
    <property type="term" value="F:zinc ion binding"/>
    <property type="evidence" value="ECO:0007669"/>
    <property type="project" value="UniProtKB-KW"/>
</dbReference>
<name>A0A1B6MGU8_9HEMI</name>
<dbReference type="SMART" id="SM00249">
    <property type="entry name" value="PHD"/>
    <property type="match status" value="1"/>
</dbReference>
<keyword evidence="4" id="KW-0175">Coiled coil</keyword>
<dbReference type="InterPro" id="IPR001965">
    <property type="entry name" value="Znf_PHD"/>
</dbReference>
<feature type="region of interest" description="Disordered" evidence="5">
    <location>
        <begin position="358"/>
        <end position="402"/>
    </location>
</feature>
<evidence type="ECO:0000256" key="2">
    <source>
        <dbReference type="ARBA" id="ARBA00022771"/>
    </source>
</evidence>
<feature type="compositionally biased region" description="Polar residues" evidence="5">
    <location>
        <begin position="365"/>
        <end position="377"/>
    </location>
</feature>
<feature type="domain" description="Zinc finger PHD-type" evidence="6">
    <location>
        <begin position="12"/>
        <end position="64"/>
    </location>
</feature>
<evidence type="ECO:0000313" key="7">
    <source>
        <dbReference type="EMBL" id="JAT35119.1"/>
    </source>
</evidence>
<sequence>MSKTKEKTPNYPCGDCGIGVKYSGIKCTGSCNFWFHGGCVNITDKELKKLTEVETSSWKCKNCSIFILPLTSNLSSSPCLSIQQTNATSATKSDVLNNSIKELERSLIESNSLEDPSNEEHKLQMAAKIGSALLEENKTLKEEKFKLETRLTIVEGKLEETENNEVKYIEKVEILLQKNAELQEQLDKEKQFRRETQDIFEEYDRQKEKALREQENTIMLLKVKIKSLEENKENNTTQSQNTELRRTMINSETQTHNLDILPQNSNSFLLAELTYLKLKQREMEQSILNLQTQITSKQQPEAHSTKNDSPTSSGQPNKTLSRSTPSKNQNISLRRTQNKKNIFSVSLQAAKHKEYLETPVDVNRNFKNTPQSAPQTHNNRDTDPRTHSNKISIKPPGTKITPNSDEFYADLIENEIKRQSLETHKETRKAMLSQVKKPNKTNSDIEEANRNCPETSKGNSNRHFLEIRQQEEAKAKEIITTRIFLNRKFWRKE</sequence>
<dbReference type="Gene3D" id="3.30.40.10">
    <property type="entry name" value="Zinc/RING finger domain, C3HC4 (zinc finger)"/>
    <property type="match status" value="1"/>
</dbReference>
<proteinExistence type="predicted"/>
<dbReference type="EMBL" id="GEBQ01004858">
    <property type="protein sequence ID" value="JAT35119.1"/>
    <property type="molecule type" value="Transcribed_RNA"/>
</dbReference>
<evidence type="ECO:0000256" key="5">
    <source>
        <dbReference type="SAM" id="MobiDB-lite"/>
    </source>
</evidence>
<evidence type="ECO:0000256" key="1">
    <source>
        <dbReference type="ARBA" id="ARBA00022723"/>
    </source>
</evidence>
<gene>
    <name evidence="7" type="ORF">g.46063</name>
</gene>